<keyword evidence="1" id="KW-0472">Membrane</keyword>
<comment type="caution">
    <text evidence="2">The sequence shown here is derived from an EMBL/GenBank/DDBJ whole genome shotgun (WGS) entry which is preliminary data.</text>
</comment>
<evidence type="ECO:0000256" key="1">
    <source>
        <dbReference type="SAM" id="Phobius"/>
    </source>
</evidence>
<keyword evidence="3" id="KW-1185">Reference proteome</keyword>
<accession>A0AAV9QSM8</accession>
<feature type="transmembrane region" description="Helical" evidence="1">
    <location>
        <begin position="108"/>
        <end position="128"/>
    </location>
</feature>
<keyword evidence="1" id="KW-1133">Transmembrane helix</keyword>
<gene>
    <name evidence="2" type="ORF">CRENBAI_005018</name>
</gene>
<dbReference type="AlphaFoldDB" id="A0AAV9QSM8"/>
<evidence type="ECO:0000313" key="3">
    <source>
        <dbReference type="Proteomes" id="UP001311232"/>
    </source>
</evidence>
<name>A0AAV9QSM8_9TELE</name>
<protein>
    <submittedName>
        <fullName evidence="2">Uncharacterized protein</fullName>
    </submittedName>
</protein>
<evidence type="ECO:0000313" key="2">
    <source>
        <dbReference type="EMBL" id="KAK5598750.1"/>
    </source>
</evidence>
<proteinExistence type="predicted"/>
<keyword evidence="1" id="KW-0812">Transmembrane</keyword>
<organism evidence="2 3">
    <name type="scientific">Crenichthys baileyi</name>
    <name type="common">White River springfish</name>
    <dbReference type="NCBI Taxonomy" id="28760"/>
    <lineage>
        <taxon>Eukaryota</taxon>
        <taxon>Metazoa</taxon>
        <taxon>Chordata</taxon>
        <taxon>Craniata</taxon>
        <taxon>Vertebrata</taxon>
        <taxon>Euteleostomi</taxon>
        <taxon>Actinopterygii</taxon>
        <taxon>Neopterygii</taxon>
        <taxon>Teleostei</taxon>
        <taxon>Neoteleostei</taxon>
        <taxon>Acanthomorphata</taxon>
        <taxon>Ovalentaria</taxon>
        <taxon>Atherinomorphae</taxon>
        <taxon>Cyprinodontiformes</taxon>
        <taxon>Goodeidae</taxon>
        <taxon>Crenichthys</taxon>
    </lineage>
</organism>
<dbReference type="Proteomes" id="UP001311232">
    <property type="component" value="Unassembled WGS sequence"/>
</dbReference>
<sequence>MDERPHPPSFFPGFLFRGGPKPKAPLTPFWGPVGGSWIASLLFPAPGSRSCPGGLRGRTASIPVFPPFSAPAAKSPPLCAKGPSGSSANRPAWFQWFPHRTSELHRGVLLIISSYVAGLLIACSYATGFRISSSCVASLQTASSCVPGFQTASSYVAGLLIACSYVAGLLIDCSCVAGLQTASSCVSVRLNSGFARDGLRASRLNSGSAGDGHRCDRLNSGSAGNGLWASPPCLVVS</sequence>
<dbReference type="EMBL" id="JAHHUM010003012">
    <property type="protein sequence ID" value="KAK5598750.1"/>
    <property type="molecule type" value="Genomic_DNA"/>
</dbReference>
<reference evidence="2 3" key="1">
    <citation type="submission" date="2021-06" db="EMBL/GenBank/DDBJ databases">
        <authorList>
            <person name="Palmer J.M."/>
        </authorList>
    </citation>
    <scope>NUCLEOTIDE SEQUENCE [LARGE SCALE GENOMIC DNA]</scope>
    <source>
        <strain evidence="2 3">MEX-2019</strain>
        <tissue evidence="2">Muscle</tissue>
    </source>
</reference>